<dbReference type="RefSeq" id="WP_173173054.1">
    <property type="nucleotide sequence ID" value="NZ_AP023189.1"/>
</dbReference>
<name>A0A6J4EA90_9PSED</name>
<dbReference type="AlphaFoldDB" id="A0A6J4EA90"/>
<dbReference type="KEGG" id="ptw:TUM18999_48480"/>
<evidence type="ECO:0000313" key="3">
    <source>
        <dbReference type="Proteomes" id="UP000509383"/>
    </source>
</evidence>
<evidence type="ECO:0000313" key="2">
    <source>
        <dbReference type="EMBL" id="GJN50608.1"/>
    </source>
</evidence>
<dbReference type="Proteomes" id="UP001054892">
    <property type="component" value="Unassembled WGS sequence"/>
</dbReference>
<evidence type="ECO:0000313" key="1">
    <source>
        <dbReference type="EMBL" id="BCG26657.1"/>
    </source>
</evidence>
<protein>
    <submittedName>
        <fullName evidence="1">Uncharacterized protein</fullName>
    </submittedName>
</protein>
<keyword evidence="4" id="KW-1185">Reference proteome</keyword>
<sequence>MYLVEINQNRPDFRVFIDLLYGARRNVDTDGDANPVHSRAWTYLYLADRESDDPPVDISELEGRPGVYVVESESERLMQLCALYLFMKCGSSLVQNSHALTVDEISALKARYSLELSRADAALCHASSADLPYPNSR</sequence>
<dbReference type="EMBL" id="AP023189">
    <property type="protein sequence ID" value="BCG26657.1"/>
    <property type="molecule type" value="Genomic_DNA"/>
</dbReference>
<dbReference type="EMBL" id="BQKM01000001">
    <property type="protein sequence ID" value="GJN50608.1"/>
    <property type="molecule type" value="Genomic_DNA"/>
</dbReference>
<proteinExistence type="predicted"/>
<organism evidence="1 3">
    <name type="scientific">Pseudomonas tohonis</name>
    <dbReference type="NCBI Taxonomy" id="2725477"/>
    <lineage>
        <taxon>Bacteria</taxon>
        <taxon>Pseudomonadati</taxon>
        <taxon>Pseudomonadota</taxon>
        <taxon>Gammaproteobacteria</taxon>
        <taxon>Pseudomonadales</taxon>
        <taxon>Pseudomonadaceae</taxon>
        <taxon>Pseudomonas</taxon>
    </lineage>
</organism>
<evidence type="ECO:0000313" key="4">
    <source>
        <dbReference type="Proteomes" id="UP001054892"/>
    </source>
</evidence>
<reference evidence="1 3" key="1">
    <citation type="submission" date="2020-05" db="EMBL/GenBank/DDBJ databases">
        <title>Characterization of novel class B3 metallo-beta-lactamase from novel Pseudomonas species.</title>
        <authorList>
            <person name="Yamada K."/>
            <person name="Aoki K."/>
            <person name="Ishii Y."/>
        </authorList>
    </citation>
    <scope>NUCLEOTIDE SEQUENCE [LARGE SCALE GENOMIC DNA]</scope>
    <source>
        <strain evidence="1 3">TUM18999</strain>
        <strain evidence="2 4">TUM20286</strain>
    </source>
</reference>
<accession>A0A6J4EA90</accession>
<gene>
    <name evidence="1" type="ORF">TUM18999_48480</name>
    <name evidence="2" type="ORF">TUM20286_03600</name>
</gene>
<dbReference type="Proteomes" id="UP000509383">
    <property type="component" value="Chromosome"/>
</dbReference>